<protein>
    <submittedName>
        <fullName evidence="1">Uncharacterized protein</fullName>
    </submittedName>
</protein>
<comment type="caution">
    <text evidence="1">The sequence shown here is derived from an EMBL/GenBank/DDBJ whole genome shotgun (WGS) entry which is preliminary data.</text>
</comment>
<dbReference type="AlphaFoldDB" id="A0AAV4VBU1"/>
<gene>
    <name evidence="1" type="ORF">CEXT_145971</name>
</gene>
<reference evidence="1 2" key="1">
    <citation type="submission" date="2021-06" db="EMBL/GenBank/DDBJ databases">
        <title>Caerostris extrusa draft genome.</title>
        <authorList>
            <person name="Kono N."/>
            <person name="Arakawa K."/>
        </authorList>
    </citation>
    <scope>NUCLEOTIDE SEQUENCE [LARGE SCALE GENOMIC DNA]</scope>
</reference>
<proteinExistence type="predicted"/>
<evidence type="ECO:0000313" key="2">
    <source>
        <dbReference type="Proteomes" id="UP001054945"/>
    </source>
</evidence>
<keyword evidence="2" id="KW-1185">Reference proteome</keyword>
<accession>A0AAV4VBU1</accession>
<dbReference type="EMBL" id="BPLR01014239">
    <property type="protein sequence ID" value="GIY67445.1"/>
    <property type="molecule type" value="Genomic_DNA"/>
</dbReference>
<organism evidence="1 2">
    <name type="scientific">Caerostris extrusa</name>
    <name type="common">Bark spider</name>
    <name type="synonym">Caerostris bankana</name>
    <dbReference type="NCBI Taxonomy" id="172846"/>
    <lineage>
        <taxon>Eukaryota</taxon>
        <taxon>Metazoa</taxon>
        <taxon>Ecdysozoa</taxon>
        <taxon>Arthropoda</taxon>
        <taxon>Chelicerata</taxon>
        <taxon>Arachnida</taxon>
        <taxon>Araneae</taxon>
        <taxon>Araneomorphae</taxon>
        <taxon>Entelegynae</taxon>
        <taxon>Araneoidea</taxon>
        <taxon>Araneidae</taxon>
        <taxon>Caerostris</taxon>
    </lineage>
</organism>
<dbReference type="Proteomes" id="UP001054945">
    <property type="component" value="Unassembled WGS sequence"/>
</dbReference>
<sequence length="74" mass="8633">MTPETSTSRNLIDALRQQDLRPLVFEEFKHSFWQVERVLRGESFKATVVVGTRPQRRASLPWCQFNCCSHQKGP</sequence>
<name>A0AAV4VBU1_CAEEX</name>
<evidence type="ECO:0000313" key="1">
    <source>
        <dbReference type="EMBL" id="GIY67445.1"/>
    </source>
</evidence>